<dbReference type="PANTHER" id="PTHR10694:SF7">
    <property type="entry name" value="[HISTONE H3]-TRIMETHYL-L-LYSINE(9) DEMETHYLASE"/>
    <property type="match status" value="1"/>
</dbReference>
<accession>A0ABR4PQ88</accession>
<comment type="caution">
    <text evidence="3">The sequence shown here is derived from an EMBL/GenBank/DDBJ whole genome shotgun (WGS) entry which is preliminary data.</text>
</comment>
<sequence>MDDEKVESVPRNINDPLLFSNLQAFLDKHIKNGNSTKYGAILTVKLVPTALGDDTSRARQGFRIESFPFSFRKYPTAVKHPAGECYSLVRSKIDKRRNLSESLGGVDISDTSLAVDTRFKYISNRNERVETSAAGDVNCPEDTLDKNAASFTQELGAVLELGSQLYEMKCSIKLRRYFKILGNPICFEQGPFENLCASRGLMELVAGFLDVSEKHTPITIQCSFLSLPTIYFNHRGASQYWIVIPPTEKEKFEGLICSLYRDKLDANLCSRFVAHLALWIKPSQLKKMGIKYFEVFQEANEALVIFPHTYYFGYSTGFNIIEKRYHAMSGWDYSGYVFCESAFDRCHLKDAPLIELKFRILEHAARKREAAEKNGGSESCPMDLVYTSPQESLSGSQAPGLKRNRSDAADSAELVSKLKQLGFSTAAEEHSDTAKRTKFCDEPDAMETEAPQSLKMSRL</sequence>
<dbReference type="Proteomes" id="UP001629113">
    <property type="component" value="Unassembled WGS sequence"/>
</dbReference>
<protein>
    <submittedName>
        <fullName evidence="3">Phd transcription factor</fullName>
    </submittedName>
</protein>
<evidence type="ECO:0000259" key="2">
    <source>
        <dbReference type="PROSITE" id="PS51184"/>
    </source>
</evidence>
<organism evidence="3 4">
    <name type="scientific">Phlyctema vagabunda</name>
    <dbReference type="NCBI Taxonomy" id="108571"/>
    <lineage>
        <taxon>Eukaryota</taxon>
        <taxon>Fungi</taxon>
        <taxon>Dikarya</taxon>
        <taxon>Ascomycota</taxon>
        <taxon>Pezizomycotina</taxon>
        <taxon>Leotiomycetes</taxon>
        <taxon>Helotiales</taxon>
        <taxon>Dermateaceae</taxon>
        <taxon>Phlyctema</taxon>
    </lineage>
</organism>
<dbReference type="PROSITE" id="PS51184">
    <property type="entry name" value="JMJC"/>
    <property type="match status" value="1"/>
</dbReference>
<dbReference type="EMBL" id="JBFCZG010000002">
    <property type="protein sequence ID" value="KAL3425488.1"/>
    <property type="molecule type" value="Genomic_DNA"/>
</dbReference>
<dbReference type="Pfam" id="PF02373">
    <property type="entry name" value="JmjC"/>
    <property type="match status" value="1"/>
</dbReference>
<keyword evidence="4" id="KW-1185">Reference proteome</keyword>
<dbReference type="Gene3D" id="2.60.120.650">
    <property type="entry name" value="Cupin"/>
    <property type="match status" value="1"/>
</dbReference>
<proteinExistence type="predicted"/>
<dbReference type="SUPFAM" id="SSF51197">
    <property type="entry name" value="Clavaminate synthase-like"/>
    <property type="match status" value="1"/>
</dbReference>
<feature type="region of interest" description="Disordered" evidence="1">
    <location>
        <begin position="424"/>
        <end position="459"/>
    </location>
</feature>
<feature type="compositionally biased region" description="Basic and acidic residues" evidence="1">
    <location>
        <begin position="427"/>
        <end position="441"/>
    </location>
</feature>
<dbReference type="InterPro" id="IPR003347">
    <property type="entry name" value="JmjC_dom"/>
</dbReference>
<reference evidence="3 4" key="1">
    <citation type="submission" date="2024-06" db="EMBL/GenBank/DDBJ databases">
        <title>Complete genome of Phlyctema vagabunda strain 19-DSS-EL-015.</title>
        <authorList>
            <person name="Fiorenzani C."/>
        </authorList>
    </citation>
    <scope>NUCLEOTIDE SEQUENCE [LARGE SCALE GENOMIC DNA]</scope>
    <source>
        <strain evidence="3 4">19-DSS-EL-015</strain>
    </source>
</reference>
<gene>
    <name evidence="3" type="ORF">PVAG01_02279</name>
</gene>
<evidence type="ECO:0000313" key="3">
    <source>
        <dbReference type="EMBL" id="KAL3425488.1"/>
    </source>
</evidence>
<feature type="compositionally biased region" description="Polar residues" evidence="1">
    <location>
        <begin position="450"/>
        <end position="459"/>
    </location>
</feature>
<feature type="region of interest" description="Disordered" evidence="1">
    <location>
        <begin position="390"/>
        <end position="409"/>
    </location>
</feature>
<name>A0ABR4PQ88_9HELO</name>
<feature type="domain" description="JmjC" evidence="2">
    <location>
        <begin position="170"/>
        <end position="343"/>
    </location>
</feature>
<evidence type="ECO:0000313" key="4">
    <source>
        <dbReference type="Proteomes" id="UP001629113"/>
    </source>
</evidence>
<evidence type="ECO:0000256" key="1">
    <source>
        <dbReference type="SAM" id="MobiDB-lite"/>
    </source>
</evidence>
<dbReference type="PANTHER" id="PTHR10694">
    <property type="entry name" value="LYSINE-SPECIFIC DEMETHYLASE"/>
    <property type="match status" value="1"/>
</dbReference>